<gene>
    <name evidence="2" type="ORF">AUJ95_02760</name>
</gene>
<dbReference type="Proteomes" id="UP000183085">
    <property type="component" value="Unassembled WGS sequence"/>
</dbReference>
<protein>
    <recommendedName>
        <fullName evidence="4">Purple acid phosphatase N-terminal domain-containing protein</fullName>
    </recommendedName>
</protein>
<evidence type="ECO:0000313" key="3">
    <source>
        <dbReference type="Proteomes" id="UP000183085"/>
    </source>
</evidence>
<sequence>MKKLILGLLVLGMATISHAEMDVCLSNITDSGATLSWISDGTGTCKVNYGVSAGSMTMTGYDIRGSKTVSRIHFVAITDLNPLTTYYYQSIQGNKQDGCGTFTTNHSLVPSGSYLAYGRVLDGYKPAVNCMVSLWLEDGDGNGNQSKSNVASCLTDENGYWFYDLINLRTQDGKGLFEFSKQGDLLYLDVHAEEGIVVKTRIDTGACMPARDMYLK</sequence>
<dbReference type="GO" id="GO:0046872">
    <property type="term" value="F:metal ion binding"/>
    <property type="evidence" value="ECO:0007669"/>
    <property type="project" value="InterPro"/>
</dbReference>
<accession>A0A1J5E041</accession>
<feature type="signal peptide" evidence="1">
    <location>
        <begin position="1"/>
        <end position="19"/>
    </location>
</feature>
<evidence type="ECO:0000313" key="2">
    <source>
        <dbReference type="EMBL" id="OIP41772.1"/>
    </source>
</evidence>
<keyword evidence="1" id="KW-0732">Signal</keyword>
<proteinExistence type="predicted"/>
<feature type="chain" id="PRO_5009634251" description="Purple acid phosphatase N-terminal domain-containing protein" evidence="1">
    <location>
        <begin position="20"/>
        <end position="216"/>
    </location>
</feature>
<evidence type="ECO:0008006" key="4">
    <source>
        <dbReference type="Google" id="ProtNLM"/>
    </source>
</evidence>
<dbReference type="InterPro" id="IPR008963">
    <property type="entry name" value="Purple_acid_Pase-like_N"/>
</dbReference>
<evidence type="ECO:0000256" key="1">
    <source>
        <dbReference type="SAM" id="SignalP"/>
    </source>
</evidence>
<dbReference type="GO" id="GO:0003993">
    <property type="term" value="F:acid phosphatase activity"/>
    <property type="evidence" value="ECO:0007669"/>
    <property type="project" value="InterPro"/>
</dbReference>
<name>A0A1J5E041_9BACT</name>
<reference evidence="2 3" key="1">
    <citation type="journal article" date="2016" name="Environ. Microbiol.">
        <title>Genomic resolution of a cold subsurface aquifer community provides metabolic insights for novel microbes adapted to high CO concentrations.</title>
        <authorList>
            <person name="Probst A.J."/>
            <person name="Castelle C.J."/>
            <person name="Singh A."/>
            <person name="Brown C.T."/>
            <person name="Anantharaman K."/>
            <person name="Sharon I."/>
            <person name="Hug L.A."/>
            <person name="Burstein D."/>
            <person name="Emerson J.B."/>
            <person name="Thomas B.C."/>
            <person name="Banfield J.F."/>
        </authorList>
    </citation>
    <scope>NUCLEOTIDE SEQUENCE [LARGE SCALE GENOMIC DNA]</scope>
    <source>
        <strain evidence="2">CG2_30_40_21</strain>
    </source>
</reference>
<dbReference type="EMBL" id="MNYI01000070">
    <property type="protein sequence ID" value="OIP41772.1"/>
    <property type="molecule type" value="Genomic_DNA"/>
</dbReference>
<comment type="caution">
    <text evidence="2">The sequence shown here is derived from an EMBL/GenBank/DDBJ whole genome shotgun (WGS) entry which is preliminary data.</text>
</comment>
<dbReference type="SUPFAM" id="SSF49363">
    <property type="entry name" value="Purple acid phosphatase, N-terminal domain"/>
    <property type="match status" value="1"/>
</dbReference>
<dbReference type="AlphaFoldDB" id="A0A1J5E041"/>
<dbReference type="Gene3D" id="2.60.40.380">
    <property type="entry name" value="Purple acid phosphatase-like, N-terminal"/>
    <property type="match status" value="1"/>
</dbReference>
<organism evidence="2 3">
    <name type="scientific">Candidatus Desantisbacteria bacterium CG2_30_40_21</name>
    <dbReference type="NCBI Taxonomy" id="1817895"/>
    <lineage>
        <taxon>Bacteria</taxon>
        <taxon>Candidatus Desantisiibacteriota</taxon>
    </lineage>
</organism>